<name>A0A1L7X6B3_9HELO</name>
<evidence type="ECO:0000256" key="2">
    <source>
        <dbReference type="SAM" id="MobiDB-lite"/>
    </source>
</evidence>
<dbReference type="EMBL" id="FJOG01000016">
    <property type="protein sequence ID" value="CZR60557.1"/>
    <property type="molecule type" value="Genomic_DNA"/>
</dbReference>
<feature type="domain" description="DUF7791" evidence="4">
    <location>
        <begin position="568"/>
        <end position="737"/>
    </location>
</feature>
<evidence type="ECO:0000256" key="1">
    <source>
        <dbReference type="ARBA" id="ARBA00022737"/>
    </source>
</evidence>
<feature type="region of interest" description="Disordered" evidence="2">
    <location>
        <begin position="976"/>
        <end position="1004"/>
    </location>
</feature>
<evidence type="ECO:0000313" key="6">
    <source>
        <dbReference type="Proteomes" id="UP000184330"/>
    </source>
</evidence>
<evidence type="ECO:0000313" key="5">
    <source>
        <dbReference type="EMBL" id="CZR60557.1"/>
    </source>
</evidence>
<dbReference type="PANTHER" id="PTHR10039">
    <property type="entry name" value="AMELOGENIN"/>
    <property type="match status" value="1"/>
</dbReference>
<dbReference type="PANTHER" id="PTHR10039:SF5">
    <property type="entry name" value="NACHT DOMAIN-CONTAINING PROTEIN"/>
    <property type="match status" value="1"/>
</dbReference>
<sequence>MDPLSALSVAASVAQFLEFGCSLVSNSKQIFRSVEGALPANIKVEDATKRLVELSEGIKSGLVLGGQDPYLTSKEDDALRAICDGCIAASITLLSKLDKLKVQDDDKMRRYKSIRQALKSVWSQKSLDELAEQLKHFRSEMDAHVLVSLSGKFNNLSLLQDEKFTALDKTLQRTIEPLLRHLVHIHTKLDLMSSQHNSCDSTEDGRKRAQEWGNPDSEDSETEAAHDRKINAALLHVLNFSARTHRQYEIAEAYQQTFEWIFAPQHGQGEAHGTSRWEARPWSNFVEWLRGEGNSTRLYWINGKAGSGKSTLMRFIVNHSETERHLRHWAGDADLQVCSFFFWNSGTGLQHSRQGLLRSLLFSTLKNRPELTRELFRAEWKEIAEAEERYGNIYQRQWDIPVRKLEQAFKHLIALATDDFKLCFFIDGLDESKEGPEELMSIMNDAAGSPFVKICLSSRPWLLFEEVFENTSSLRLQDLTYEDITLYVREKLQRDSKMKRLERVNPDGASSLVRNIVTKANGVFLWVNIATTSLLAGLRNWDDISDLQRRLDELPSDLNALYGHMLDRIEPLYFFQASKIFQIFDAAAAMKMRPTVLELDLAVNANYSAATAPTAEPPTDSELEYRCQRMAAHLKSRCEGLLEAHDAFDRHWESIPDDEELANVSSTYWKEYKPQDDQEKRLRTSWRVSYLHRTVKDFLNTPSVRDRLEAASNNEASPDPRFDPHFSLLMSYVINLRLGLRSYYYDGESLDEERLRKATLDAVRFAGKTDESNTKVVTLLHAFHTLSSKWWSDLSLTEGRSKPSSTEWDGEFLALATYHGLWGYVKELIQRPTQLLQTKGWSALLRPALGVNPSIKSHRDLVILEQLYRPTPALVEGLLSRGSNPNAKLGRPGQSIWQEFLQKMSEGTLPGEKSDSYYTKCFEIIRSMLENGAEIGSGRRGYSESERSTSIDTVIEKIFSEKFPIKAHLLQSMVQRKRSSQKRQFSPEECQPSSKRQAILNPDL</sequence>
<dbReference type="Pfam" id="PF24883">
    <property type="entry name" value="NPHP3_N"/>
    <property type="match status" value="1"/>
</dbReference>
<proteinExistence type="predicted"/>
<dbReference type="Pfam" id="PF25053">
    <property type="entry name" value="DUF7791"/>
    <property type="match status" value="1"/>
</dbReference>
<organism evidence="5 6">
    <name type="scientific">Phialocephala subalpina</name>
    <dbReference type="NCBI Taxonomy" id="576137"/>
    <lineage>
        <taxon>Eukaryota</taxon>
        <taxon>Fungi</taxon>
        <taxon>Dikarya</taxon>
        <taxon>Ascomycota</taxon>
        <taxon>Pezizomycotina</taxon>
        <taxon>Leotiomycetes</taxon>
        <taxon>Helotiales</taxon>
        <taxon>Mollisiaceae</taxon>
        <taxon>Phialocephala</taxon>
        <taxon>Phialocephala fortinii species complex</taxon>
    </lineage>
</organism>
<keyword evidence="6" id="KW-1185">Reference proteome</keyword>
<feature type="domain" description="Nephrocystin 3-like N-terminal" evidence="3">
    <location>
        <begin position="283"/>
        <end position="459"/>
    </location>
</feature>
<dbReference type="InterPro" id="IPR056884">
    <property type="entry name" value="NPHP3-like_N"/>
</dbReference>
<dbReference type="AlphaFoldDB" id="A0A1L7X6B3"/>
<gene>
    <name evidence="5" type="ORF">PAC_10453</name>
</gene>
<dbReference type="OrthoDB" id="443402at2759"/>
<dbReference type="InterPro" id="IPR027417">
    <property type="entry name" value="P-loop_NTPase"/>
</dbReference>
<feature type="region of interest" description="Disordered" evidence="2">
    <location>
        <begin position="194"/>
        <end position="225"/>
    </location>
</feature>
<dbReference type="SUPFAM" id="SSF52540">
    <property type="entry name" value="P-loop containing nucleoside triphosphate hydrolases"/>
    <property type="match status" value="1"/>
</dbReference>
<protein>
    <submittedName>
        <fullName evidence="5">Uncharacterized protein</fullName>
    </submittedName>
</protein>
<dbReference type="Gene3D" id="3.40.50.300">
    <property type="entry name" value="P-loop containing nucleotide triphosphate hydrolases"/>
    <property type="match status" value="1"/>
</dbReference>
<dbReference type="InterPro" id="IPR056693">
    <property type="entry name" value="DUF7791"/>
</dbReference>
<dbReference type="Proteomes" id="UP000184330">
    <property type="component" value="Unassembled WGS sequence"/>
</dbReference>
<evidence type="ECO:0000259" key="4">
    <source>
        <dbReference type="Pfam" id="PF25053"/>
    </source>
</evidence>
<accession>A0A1L7X6B3</accession>
<evidence type="ECO:0000259" key="3">
    <source>
        <dbReference type="Pfam" id="PF24883"/>
    </source>
</evidence>
<reference evidence="5 6" key="1">
    <citation type="submission" date="2016-03" db="EMBL/GenBank/DDBJ databases">
        <authorList>
            <person name="Ploux O."/>
        </authorList>
    </citation>
    <scope>NUCLEOTIDE SEQUENCE [LARGE SCALE GENOMIC DNA]</scope>
    <source>
        <strain evidence="5 6">UAMH 11012</strain>
    </source>
</reference>
<keyword evidence="1" id="KW-0677">Repeat</keyword>